<accession>A0A2I4ALY4</accession>
<keyword evidence="2" id="KW-1185">Reference proteome</keyword>
<reference evidence="3" key="1">
    <citation type="submission" date="2025-08" db="UniProtKB">
        <authorList>
            <consortium name="RefSeq"/>
        </authorList>
    </citation>
    <scope>IDENTIFICATION</scope>
</reference>
<feature type="compositionally biased region" description="Polar residues" evidence="1">
    <location>
        <begin position="14"/>
        <end position="23"/>
    </location>
</feature>
<evidence type="ECO:0000313" key="2">
    <source>
        <dbReference type="Proteomes" id="UP000192220"/>
    </source>
</evidence>
<organism evidence="2 3">
    <name type="scientific">Austrofundulus limnaeus</name>
    <name type="common">Annual killifish</name>
    <dbReference type="NCBI Taxonomy" id="52670"/>
    <lineage>
        <taxon>Eukaryota</taxon>
        <taxon>Metazoa</taxon>
        <taxon>Chordata</taxon>
        <taxon>Craniata</taxon>
        <taxon>Vertebrata</taxon>
        <taxon>Euteleostomi</taxon>
        <taxon>Actinopterygii</taxon>
        <taxon>Neopterygii</taxon>
        <taxon>Teleostei</taxon>
        <taxon>Neoteleostei</taxon>
        <taxon>Acanthomorphata</taxon>
        <taxon>Ovalentaria</taxon>
        <taxon>Atherinomorphae</taxon>
        <taxon>Cyprinodontiformes</taxon>
        <taxon>Rivulidae</taxon>
        <taxon>Austrofundulus</taxon>
    </lineage>
</organism>
<feature type="compositionally biased region" description="Acidic residues" evidence="1">
    <location>
        <begin position="406"/>
        <end position="432"/>
    </location>
</feature>
<protein>
    <submittedName>
        <fullName evidence="3">Uncharacterized protein LOC106512417</fullName>
    </submittedName>
</protein>
<proteinExistence type="predicted"/>
<dbReference type="KEGG" id="alim:106512417"/>
<feature type="compositionally biased region" description="Basic and acidic residues" evidence="1">
    <location>
        <begin position="30"/>
        <end position="53"/>
    </location>
</feature>
<dbReference type="AlphaFoldDB" id="A0A2I4ALY4"/>
<gene>
    <name evidence="3" type="primary">LOC106512417</name>
</gene>
<evidence type="ECO:0000313" key="3">
    <source>
        <dbReference type="RefSeq" id="XP_013856493.1"/>
    </source>
</evidence>
<dbReference type="GeneID" id="106512417"/>
<dbReference type="OrthoDB" id="8963044at2759"/>
<dbReference type="RefSeq" id="XP_013856493.1">
    <property type="nucleotide sequence ID" value="XM_014001039.1"/>
</dbReference>
<feature type="compositionally biased region" description="Pro residues" evidence="1">
    <location>
        <begin position="103"/>
        <end position="122"/>
    </location>
</feature>
<dbReference type="InParanoid" id="A0A2I4ALY4"/>
<sequence length="432" mass="51333">MKRTSSCPAGETMMSKQRAQRSFGNGALRDQWERRAQNEADQCKQEAERKERSSLKVLFSKWNYHWSLDTNGDKTTAEESEFSRLTSRSAEEEKKTKIRFKIVPPPPKPKAEAPPPAPPPPRRSASPRQRRPKRKVEVDVFRLCWRESWRSLKPPKYLYLKARESRDRRSRLSHLDLVQNTDYKPALRDPDSEPDSLSSTWIHSWRQVKGPAQQICSEDKRFQFETLSDRKWLHRAEIGEYGLPVWAGTWKIMNFPFRQQKKDWDNDWPRYQQGPREVSDRFLRIHEEEAEEEPAGWEESWRLSHVPEDQTKPQINDVFVPGWRKSCFVSAAPPEEDEERQRSWSCCWSFTQQIRWRQASLIAHHRHANALDRKRKHTILFLTSQLCDEDFTEWTEAWKTVKGWVEEEEEEEEDVHDEDVETEEEEEDEGTG</sequence>
<feature type="non-terminal residue" evidence="3">
    <location>
        <position position="432"/>
    </location>
</feature>
<dbReference type="Proteomes" id="UP000192220">
    <property type="component" value="Unplaced"/>
</dbReference>
<name>A0A2I4ALY4_AUSLI</name>
<feature type="region of interest" description="Disordered" evidence="1">
    <location>
        <begin position="403"/>
        <end position="432"/>
    </location>
</feature>
<feature type="region of interest" description="Disordered" evidence="1">
    <location>
        <begin position="68"/>
        <end position="133"/>
    </location>
</feature>
<evidence type="ECO:0000256" key="1">
    <source>
        <dbReference type="SAM" id="MobiDB-lite"/>
    </source>
</evidence>
<feature type="region of interest" description="Disordered" evidence="1">
    <location>
        <begin position="1"/>
        <end position="53"/>
    </location>
</feature>